<evidence type="ECO:0000259" key="2">
    <source>
        <dbReference type="Pfam" id="PF04069"/>
    </source>
</evidence>
<gene>
    <name evidence="3" type="ORF">UFOPK3773_00242</name>
</gene>
<feature type="domain" description="ABC-type glycine betaine transport system substrate-binding" evidence="2">
    <location>
        <begin position="67"/>
        <end position="326"/>
    </location>
</feature>
<name>A0A6J7IKZ6_9ZZZZ</name>
<proteinExistence type="predicted"/>
<accession>A0A6J7IKZ6</accession>
<dbReference type="Pfam" id="PF04069">
    <property type="entry name" value="OpuAC"/>
    <property type="match status" value="1"/>
</dbReference>
<reference evidence="3" key="1">
    <citation type="submission" date="2020-05" db="EMBL/GenBank/DDBJ databases">
        <authorList>
            <person name="Chiriac C."/>
            <person name="Salcher M."/>
            <person name="Ghai R."/>
            <person name="Kavagutti S V."/>
        </authorList>
    </citation>
    <scope>NUCLEOTIDE SEQUENCE</scope>
</reference>
<feature type="region of interest" description="Disordered" evidence="1">
    <location>
        <begin position="34"/>
        <end position="53"/>
    </location>
</feature>
<dbReference type="PROSITE" id="PS51257">
    <property type="entry name" value="PROKAR_LIPOPROTEIN"/>
    <property type="match status" value="1"/>
</dbReference>
<evidence type="ECO:0000313" key="3">
    <source>
        <dbReference type="EMBL" id="CAB4931012.1"/>
    </source>
</evidence>
<dbReference type="SUPFAM" id="SSF53850">
    <property type="entry name" value="Periplasmic binding protein-like II"/>
    <property type="match status" value="1"/>
</dbReference>
<evidence type="ECO:0000256" key="1">
    <source>
        <dbReference type="SAM" id="MobiDB-lite"/>
    </source>
</evidence>
<dbReference type="AlphaFoldDB" id="A0A6J7IKZ6"/>
<dbReference type="GO" id="GO:0043190">
    <property type="term" value="C:ATP-binding cassette (ABC) transporter complex"/>
    <property type="evidence" value="ECO:0007669"/>
    <property type="project" value="InterPro"/>
</dbReference>
<sequence length="338" mass="35437">MRFASGKLGLAAATGVTLLLAACGSSVNSGSAASSAPASSAPASSAPASSAPASSAPAAPACGKWAIAMSPWAGYTASAQVVTNVAESLGCTITQTTLDEGATTYDAMEAGSVDAVMEDWGGGRWDEWVQRGAIKEIGANGNVGLIGMYVPQWMADKYPDITDSKNLNKYADLFKTPESGDKGAWYEGPPGYTTIGEKMIEANKLNFKAINTGSEAALIDILTKADKNQTAALAYWYEPQNFNSKVKLARINFPANDWTDPTTASGLTDYPETVLKKLATTKLLDSGDPFAQLMQNFTWTNADQNGVAADIEAGIDPAEAAQKWIDAHADQVKGWIGQ</sequence>
<dbReference type="Gene3D" id="3.40.190.100">
    <property type="entry name" value="Glycine betaine-binding periplasmic protein, domain 2"/>
    <property type="match status" value="1"/>
</dbReference>
<dbReference type="GO" id="GO:0022857">
    <property type="term" value="F:transmembrane transporter activity"/>
    <property type="evidence" value="ECO:0007669"/>
    <property type="project" value="InterPro"/>
</dbReference>
<dbReference type="InterPro" id="IPR007210">
    <property type="entry name" value="ABC_Gly_betaine_transp_sub-bd"/>
</dbReference>
<protein>
    <submittedName>
        <fullName evidence="3">Unannotated protein</fullName>
    </submittedName>
</protein>
<dbReference type="EMBL" id="CAFBNF010000013">
    <property type="protein sequence ID" value="CAB4931012.1"/>
    <property type="molecule type" value="Genomic_DNA"/>
</dbReference>
<dbReference type="Gene3D" id="3.10.105.10">
    <property type="entry name" value="Dipeptide-binding Protein, Domain 3"/>
    <property type="match status" value="2"/>
</dbReference>
<organism evidence="3">
    <name type="scientific">freshwater metagenome</name>
    <dbReference type="NCBI Taxonomy" id="449393"/>
    <lineage>
        <taxon>unclassified sequences</taxon>
        <taxon>metagenomes</taxon>
        <taxon>ecological metagenomes</taxon>
    </lineage>
</organism>